<evidence type="ECO:0000313" key="2">
    <source>
        <dbReference type="Proteomes" id="UP001638806"/>
    </source>
</evidence>
<comment type="caution">
    <text evidence="1">The sequence shown here is derived from an EMBL/GenBank/DDBJ whole genome shotgun (WGS) entry which is preliminary data.</text>
</comment>
<proteinExistence type="predicted"/>
<accession>A0ACC4DPE0</accession>
<reference evidence="1" key="1">
    <citation type="submission" date="2024-12" db="EMBL/GenBank/DDBJ databases">
        <title>Comparative genomics and development of molecular markers within Purpureocillium lilacinum and among Purpureocillium species.</title>
        <authorList>
            <person name="Yeh Z.-Y."/>
            <person name="Ni N.-T."/>
            <person name="Lo P.-H."/>
            <person name="Mushyakhwo K."/>
            <person name="Lin C.-F."/>
            <person name="Nai Y.-S."/>
        </authorList>
    </citation>
    <scope>NUCLEOTIDE SEQUENCE</scope>
    <source>
        <strain evidence="1">NCHU-NPUST-175</strain>
    </source>
</reference>
<organism evidence="1 2">
    <name type="scientific">Purpureocillium lilacinum</name>
    <name type="common">Paecilomyces lilacinus</name>
    <dbReference type="NCBI Taxonomy" id="33203"/>
    <lineage>
        <taxon>Eukaryota</taxon>
        <taxon>Fungi</taxon>
        <taxon>Dikarya</taxon>
        <taxon>Ascomycota</taxon>
        <taxon>Pezizomycotina</taxon>
        <taxon>Sordariomycetes</taxon>
        <taxon>Hypocreomycetidae</taxon>
        <taxon>Hypocreales</taxon>
        <taxon>Ophiocordycipitaceae</taxon>
        <taxon>Purpureocillium</taxon>
    </lineage>
</organism>
<evidence type="ECO:0000313" key="1">
    <source>
        <dbReference type="EMBL" id="KAL3957988.1"/>
    </source>
</evidence>
<gene>
    <name evidence="1" type="ORF">ACCO45_008566</name>
</gene>
<dbReference type="EMBL" id="JBGNUJ010000007">
    <property type="protein sequence ID" value="KAL3957988.1"/>
    <property type="molecule type" value="Genomic_DNA"/>
</dbReference>
<protein>
    <submittedName>
        <fullName evidence="1">Uncharacterized protein</fullName>
    </submittedName>
</protein>
<keyword evidence="2" id="KW-1185">Reference proteome</keyword>
<dbReference type="Proteomes" id="UP001638806">
    <property type="component" value="Unassembled WGS sequence"/>
</dbReference>
<name>A0ACC4DPE0_PURLI</name>
<sequence>MSIPKIVALVCTCPDRDHGHIKTRPAHGFHWVYNLAPPPNPCGAAANSFPPPRGPRRKTQSLSRNTTSQALRSLFISSVPCIVSLGFTGLDRRRAHLSSFGITGNNRGLSLLYGGFPCRSIANSMTNNITAMASNSQNEAAQEAEHDLASQRILAELLTQIRTDQPRVADSEASTHQNGSFCPGCMPLDVHRGMIRRIKEALNADLLEFQAMLHALIQGIVQDVGRVPCPLGKMFIEQDPANPLAWRDDGRVLELHGGGGATQVH</sequence>